<organism evidence="1 2">
    <name type="scientific">Paramecium sonneborni</name>
    <dbReference type="NCBI Taxonomy" id="65129"/>
    <lineage>
        <taxon>Eukaryota</taxon>
        <taxon>Sar</taxon>
        <taxon>Alveolata</taxon>
        <taxon>Ciliophora</taxon>
        <taxon>Intramacronucleata</taxon>
        <taxon>Oligohymenophorea</taxon>
        <taxon>Peniculida</taxon>
        <taxon>Parameciidae</taxon>
        <taxon>Paramecium</taxon>
    </lineage>
</organism>
<accession>A0A8S1R4Y5</accession>
<protein>
    <submittedName>
        <fullName evidence="1">Uncharacterized protein</fullName>
    </submittedName>
</protein>
<name>A0A8S1R4Y5_9CILI</name>
<gene>
    <name evidence="1" type="ORF">PSON_ATCC_30995.1.T1420129</name>
</gene>
<dbReference type="AlphaFoldDB" id="A0A8S1R4Y5"/>
<keyword evidence="2" id="KW-1185">Reference proteome</keyword>
<sequence length="206" mass="24840">MKEQINLYQPQTLDYNDQLNLSKTKETIKNTSELDSFKFQCLNGQQKCDTILKYQFLLNQQKNFVEQDTKTLKFAIMIMENFIQHNAIDSSEESIKKFRNKSQRDNKQIIGLILCVMTHFDLCENLDYDRREQKKSLKYFLDKDEERVVFSNNQEQAGQEVKRKFIRQSQKIVEKYQYNEQFTFKNTIFEKNIKVFNNLQINLRLL</sequence>
<comment type="caution">
    <text evidence="1">The sequence shown here is derived from an EMBL/GenBank/DDBJ whole genome shotgun (WGS) entry which is preliminary data.</text>
</comment>
<dbReference type="Proteomes" id="UP000692954">
    <property type="component" value="Unassembled WGS sequence"/>
</dbReference>
<evidence type="ECO:0000313" key="2">
    <source>
        <dbReference type="Proteomes" id="UP000692954"/>
    </source>
</evidence>
<evidence type="ECO:0000313" key="1">
    <source>
        <dbReference type="EMBL" id="CAD8123116.1"/>
    </source>
</evidence>
<dbReference type="EMBL" id="CAJJDN010000142">
    <property type="protein sequence ID" value="CAD8123116.1"/>
    <property type="molecule type" value="Genomic_DNA"/>
</dbReference>
<reference evidence="1" key="1">
    <citation type="submission" date="2021-01" db="EMBL/GenBank/DDBJ databases">
        <authorList>
            <consortium name="Genoscope - CEA"/>
            <person name="William W."/>
        </authorList>
    </citation>
    <scope>NUCLEOTIDE SEQUENCE</scope>
</reference>
<proteinExistence type="predicted"/>